<evidence type="ECO:0000313" key="3">
    <source>
        <dbReference type="EMBL" id="SEA40019.1"/>
    </source>
</evidence>
<dbReference type="PANTHER" id="PTHR43265:SF1">
    <property type="entry name" value="ESTERASE ESTD"/>
    <property type="match status" value="1"/>
</dbReference>
<dbReference type="AlphaFoldDB" id="A0A1H4AVW7"/>
<gene>
    <name evidence="3" type="ORF">SAMN05660909_01798</name>
</gene>
<dbReference type="OrthoDB" id="9809549at2"/>
<dbReference type="Pfam" id="PF12146">
    <property type="entry name" value="Hydrolase_4"/>
    <property type="match status" value="1"/>
</dbReference>
<dbReference type="InterPro" id="IPR029058">
    <property type="entry name" value="AB_hydrolase_fold"/>
</dbReference>
<sequence>MIRILALVLSLAVFTGARAQRSVEARFQNKDTIHFAGTLTLPDGQGPFTAVVFVSGTGQQDRDGTMAGHKMFKYLADSLVRIGIASLRVDDRGVGGTNGNYAEATTCDFAQDALAAVRFLKTQPHIGKVGLIGHSEGGAAVIMAAAESREVAFVVTLAGLASRAIESLKEQNRNLIQLAPISNYDKKRHETITLRMLDTAYRYAGDSLLESRLRATHAAWKQADDSAFLADNPGKYDHLRFFLESYIHTAKGRWYQYQIRWEPDSFLRQIQVPFLALNGDKDIMVPAALNLSNIKRVLTAAGNKDVTTVALPGLNHLLLRCEKCTNEELPKLKGDFDETAWLAIKNWLIRHQYGIGHLTGGSRIE</sequence>
<proteinExistence type="predicted"/>
<evidence type="ECO:0000313" key="4">
    <source>
        <dbReference type="Proteomes" id="UP000199656"/>
    </source>
</evidence>
<keyword evidence="4" id="KW-1185">Reference proteome</keyword>
<feature type="domain" description="Serine aminopeptidase S33" evidence="2">
    <location>
        <begin position="71"/>
        <end position="215"/>
    </location>
</feature>
<dbReference type="InterPro" id="IPR022742">
    <property type="entry name" value="Hydrolase_4"/>
</dbReference>
<keyword evidence="1" id="KW-0732">Signal</keyword>
<protein>
    <recommendedName>
        <fullName evidence="2">Serine aminopeptidase S33 domain-containing protein</fullName>
    </recommendedName>
</protein>
<dbReference type="EMBL" id="FNRL01000006">
    <property type="protein sequence ID" value="SEA40019.1"/>
    <property type="molecule type" value="Genomic_DNA"/>
</dbReference>
<dbReference type="GO" id="GO:0052689">
    <property type="term" value="F:carboxylic ester hydrolase activity"/>
    <property type="evidence" value="ECO:0007669"/>
    <property type="project" value="TreeGrafter"/>
</dbReference>
<feature type="chain" id="PRO_5011485011" description="Serine aminopeptidase S33 domain-containing protein" evidence="1">
    <location>
        <begin position="20"/>
        <end position="365"/>
    </location>
</feature>
<feature type="signal peptide" evidence="1">
    <location>
        <begin position="1"/>
        <end position="19"/>
    </location>
</feature>
<organism evidence="3 4">
    <name type="scientific">Chitinophaga terrae</name>
    <name type="common">ex Kim and Jung 2007</name>
    <dbReference type="NCBI Taxonomy" id="408074"/>
    <lineage>
        <taxon>Bacteria</taxon>
        <taxon>Pseudomonadati</taxon>
        <taxon>Bacteroidota</taxon>
        <taxon>Chitinophagia</taxon>
        <taxon>Chitinophagales</taxon>
        <taxon>Chitinophagaceae</taxon>
        <taxon>Chitinophaga</taxon>
    </lineage>
</organism>
<dbReference type="PANTHER" id="PTHR43265">
    <property type="entry name" value="ESTERASE ESTD"/>
    <property type="match status" value="1"/>
</dbReference>
<accession>A0A1H4AVW7</accession>
<dbReference type="RefSeq" id="WP_089760790.1">
    <property type="nucleotide sequence ID" value="NZ_BKAT01000009.1"/>
</dbReference>
<dbReference type="Proteomes" id="UP000199656">
    <property type="component" value="Unassembled WGS sequence"/>
</dbReference>
<reference evidence="4" key="1">
    <citation type="submission" date="2016-10" db="EMBL/GenBank/DDBJ databases">
        <authorList>
            <person name="Varghese N."/>
            <person name="Submissions S."/>
        </authorList>
    </citation>
    <scope>NUCLEOTIDE SEQUENCE [LARGE SCALE GENOMIC DNA]</scope>
    <source>
        <strain evidence="4">DSM 23920</strain>
    </source>
</reference>
<name>A0A1H4AVW7_9BACT</name>
<dbReference type="STRING" id="408074.SAMN05660909_01798"/>
<evidence type="ECO:0000259" key="2">
    <source>
        <dbReference type="Pfam" id="PF12146"/>
    </source>
</evidence>
<dbReference type="Gene3D" id="3.40.50.1820">
    <property type="entry name" value="alpha/beta hydrolase"/>
    <property type="match status" value="1"/>
</dbReference>
<dbReference type="SUPFAM" id="SSF53474">
    <property type="entry name" value="alpha/beta-Hydrolases"/>
    <property type="match status" value="1"/>
</dbReference>
<dbReference type="InterPro" id="IPR053145">
    <property type="entry name" value="AB_hydrolase_Est10"/>
</dbReference>
<evidence type="ECO:0000256" key="1">
    <source>
        <dbReference type="SAM" id="SignalP"/>
    </source>
</evidence>